<keyword evidence="3" id="KW-1185">Reference proteome</keyword>
<name>A0ABR2GYZ1_9EUKA</name>
<keyword evidence="1" id="KW-1133">Transmembrane helix</keyword>
<accession>A0ABR2GYZ1</accession>
<evidence type="ECO:0000313" key="2">
    <source>
        <dbReference type="EMBL" id="KAK8839130.1"/>
    </source>
</evidence>
<dbReference type="EMBL" id="JAPFFF010000053">
    <property type="protein sequence ID" value="KAK8839130.1"/>
    <property type="molecule type" value="Genomic_DNA"/>
</dbReference>
<keyword evidence="1" id="KW-0472">Membrane</keyword>
<comment type="caution">
    <text evidence="2">The sequence shown here is derived from an EMBL/GenBank/DDBJ whole genome shotgun (WGS) entry which is preliminary data.</text>
</comment>
<dbReference type="Proteomes" id="UP001470230">
    <property type="component" value="Unassembled WGS sequence"/>
</dbReference>
<reference evidence="2 3" key="1">
    <citation type="submission" date="2024-04" db="EMBL/GenBank/DDBJ databases">
        <title>Tritrichomonas musculus Genome.</title>
        <authorList>
            <person name="Alves-Ferreira E."/>
            <person name="Grigg M."/>
            <person name="Lorenzi H."/>
            <person name="Galac M."/>
        </authorList>
    </citation>
    <scope>NUCLEOTIDE SEQUENCE [LARGE SCALE GENOMIC DNA]</scope>
    <source>
        <strain evidence="2 3">EAF2021</strain>
    </source>
</reference>
<gene>
    <name evidence="2" type="ORF">M9Y10_032602</name>
</gene>
<keyword evidence="1" id="KW-0812">Transmembrane</keyword>
<feature type="transmembrane region" description="Helical" evidence="1">
    <location>
        <begin position="921"/>
        <end position="942"/>
    </location>
</feature>
<sequence>MNVTLLSFISQSMISASPLYVGNQMRVKTCDFKKFTCILFFNQQRLFLQNTNFHRGLNGVIKIDSEFTEERHYDSIHQEYFINKYTNHEFNSFQKLDAHTRKESYVFNQCTFTNIYPNNENILFVEGNNVSVYLSEITVFNCGLSSTQNVFKLVCRCNTITHVCGYQNYAKDAADLLYVDAKKDDFFVLMYTTFVGHEKVTEKPEEKESKYAIYANYGYQYHRCLNFSNIDWINDNSDSRPVIQAEAPRCFSFNFITFENINRPMLTFSGSIQYAVDGKDNKQNITFSCSMISACVNMYYNFFRFDMNEGKHFFLNLDNCHFSSSADDTRYMFILLNNYQNMHFHIHFENCILSKNLNIEKSDNNPLSFEFNENGITREDNVEPLVIAHYTNHKCLGKSHDDEPTLAYGCKVDNCLASQQCNKSLGFPPEVAPYETIFFDGFQPSPTEDFTSSVSFSFSTAFTKSGIFTESSDFTKSDNFKPTSHFTFSNYFTKTSGFSETTKFTKSSDFSFSKQFTKSDVFDPTDDFTKSSIFSKTTHFSKSSFFSETEDFTKSSVFSETQDFTKTSKFTDTSDFTQSLFFSKTGNFSKSSFFSETEDFSKSSFFSETQDFTKTSKFTDTSNFTQSLFFSKTGNFSKTSFFSETEDFTKSILFTESRKFSYSFYFSESSGFSGSQKFSSSKIFSDTNEFTKTGAFSKTTFFTESIGFSPSKSFDPTAHWDRTHFFTPSNKFSKSSEFTNSFYFTNSGEFTNSVEFTHTIGFSKTVSFTKTDEFSKSKEFTESDDFEKSNKFTKSIDFSKSDIFTRSNYFSKSKEFTESDDFEKSKKFTKSIDFSKSDIFTRSNYFSKTKEFSNTGEFTDSNEFSCSFTFSSSDSPKLSTPSSFFSCSIEFSQSETSIQKSAVVIDIKQDESKNISTGVKVGIALTVAAVVAGIIILSIFLLRRRRVIRSSDLGDANLEILDETDNSFVTQNPLRELMTDDDPFEDEFNFHDNY</sequence>
<organism evidence="2 3">
    <name type="scientific">Tritrichomonas musculus</name>
    <dbReference type="NCBI Taxonomy" id="1915356"/>
    <lineage>
        <taxon>Eukaryota</taxon>
        <taxon>Metamonada</taxon>
        <taxon>Parabasalia</taxon>
        <taxon>Tritrichomonadida</taxon>
        <taxon>Tritrichomonadidae</taxon>
        <taxon>Tritrichomonas</taxon>
    </lineage>
</organism>
<evidence type="ECO:0000313" key="3">
    <source>
        <dbReference type="Proteomes" id="UP001470230"/>
    </source>
</evidence>
<proteinExistence type="predicted"/>
<evidence type="ECO:0000256" key="1">
    <source>
        <dbReference type="SAM" id="Phobius"/>
    </source>
</evidence>
<protein>
    <submittedName>
        <fullName evidence="2">Uncharacterized protein</fullName>
    </submittedName>
</protein>